<evidence type="ECO:0000313" key="1">
    <source>
        <dbReference type="Proteomes" id="UP000887566"/>
    </source>
</evidence>
<organism evidence="1 2">
    <name type="scientific">Plectus sambesii</name>
    <dbReference type="NCBI Taxonomy" id="2011161"/>
    <lineage>
        <taxon>Eukaryota</taxon>
        <taxon>Metazoa</taxon>
        <taxon>Ecdysozoa</taxon>
        <taxon>Nematoda</taxon>
        <taxon>Chromadorea</taxon>
        <taxon>Plectida</taxon>
        <taxon>Plectina</taxon>
        <taxon>Plectoidea</taxon>
        <taxon>Plectidae</taxon>
        <taxon>Plectus</taxon>
    </lineage>
</organism>
<dbReference type="Proteomes" id="UP000887566">
    <property type="component" value="Unplaced"/>
</dbReference>
<dbReference type="WBParaSite" id="PSAMB.scaffold2594size22354.g18489.t1">
    <property type="protein sequence ID" value="PSAMB.scaffold2594size22354.g18489.t1"/>
    <property type="gene ID" value="PSAMB.scaffold2594size22354.g18489"/>
</dbReference>
<proteinExistence type="predicted"/>
<dbReference type="AlphaFoldDB" id="A0A914VXC2"/>
<protein>
    <submittedName>
        <fullName evidence="2">Uncharacterized protein</fullName>
    </submittedName>
</protein>
<sequence length="273" mass="32020">MPSSSLNCADDDAALGLEAAMTRRAPPARGYFKLAGGAPFLRQRNIVSNVSWAKRKSSVAPETAPPHASVAFALRQLLSRSTTLVPQFEERPKILVTSRSSASADLTEHVRRSNRYKPQWSASNYVRDARDFAPYESNWHVRNRFLNPKHWPNGYLTPLYWPRDSVKHLDYYSEGVPNPYYPKGYTRNYFDNTYDRFLNDPYSVQDSENRAVARGLQLYRDGLIKYSSLDRYWLTPGYWDRRQRNWQDLYAWDYDRAYIPHNLEKRTQSYFSY</sequence>
<name>A0A914VXC2_9BILA</name>
<reference evidence="2" key="1">
    <citation type="submission" date="2022-11" db="UniProtKB">
        <authorList>
            <consortium name="WormBaseParasite"/>
        </authorList>
    </citation>
    <scope>IDENTIFICATION</scope>
</reference>
<keyword evidence="1" id="KW-1185">Reference proteome</keyword>
<accession>A0A914VXC2</accession>
<evidence type="ECO:0000313" key="2">
    <source>
        <dbReference type="WBParaSite" id="PSAMB.scaffold2594size22354.g18489.t1"/>
    </source>
</evidence>